<evidence type="ECO:0000256" key="2">
    <source>
        <dbReference type="ARBA" id="ARBA00022771"/>
    </source>
</evidence>
<dbReference type="SMART" id="SM00692">
    <property type="entry name" value="DM3"/>
    <property type="match status" value="1"/>
</dbReference>
<evidence type="ECO:0000259" key="7">
    <source>
        <dbReference type="PROSITE" id="PS50950"/>
    </source>
</evidence>
<keyword evidence="2 5" id="KW-0863">Zinc-finger</keyword>
<evidence type="ECO:0000256" key="4">
    <source>
        <dbReference type="ARBA" id="ARBA00023125"/>
    </source>
</evidence>
<evidence type="ECO:0000256" key="1">
    <source>
        <dbReference type="ARBA" id="ARBA00022723"/>
    </source>
</evidence>
<keyword evidence="4 5" id="KW-0238">DNA-binding</keyword>
<dbReference type="EMBL" id="HBUE01053582">
    <property type="protein sequence ID" value="CAG6465544.1"/>
    <property type="molecule type" value="Transcribed_RNA"/>
</dbReference>
<feature type="domain" description="THAP-type" evidence="7">
    <location>
        <begin position="1"/>
        <end position="86"/>
    </location>
</feature>
<accession>A0A8D8B0M2</accession>
<dbReference type="SUPFAM" id="SSF57716">
    <property type="entry name" value="Glucocorticoid receptor-like (DNA-binding domain)"/>
    <property type="match status" value="1"/>
</dbReference>
<feature type="region of interest" description="Disordered" evidence="6">
    <location>
        <begin position="215"/>
        <end position="257"/>
    </location>
</feature>
<dbReference type="GO" id="GO:0008270">
    <property type="term" value="F:zinc ion binding"/>
    <property type="evidence" value="ECO:0007669"/>
    <property type="project" value="UniProtKB-KW"/>
</dbReference>
<protein>
    <submittedName>
        <fullName evidence="8">(northern house mosquito) hypothetical protein</fullName>
    </submittedName>
</protein>
<keyword evidence="3" id="KW-0862">Zinc</keyword>
<dbReference type="Pfam" id="PF05485">
    <property type="entry name" value="THAP"/>
    <property type="match status" value="1"/>
</dbReference>
<name>A0A8D8B0M2_CULPI</name>
<keyword evidence="1" id="KW-0479">Metal-binding</keyword>
<feature type="compositionally biased region" description="Low complexity" evidence="6">
    <location>
        <begin position="324"/>
        <end position="337"/>
    </location>
</feature>
<evidence type="ECO:0000313" key="8">
    <source>
        <dbReference type="EMBL" id="CAG6465544.1"/>
    </source>
</evidence>
<dbReference type="SMART" id="SM00980">
    <property type="entry name" value="THAP"/>
    <property type="match status" value="1"/>
</dbReference>
<organism evidence="8">
    <name type="scientific">Culex pipiens</name>
    <name type="common">House mosquito</name>
    <dbReference type="NCBI Taxonomy" id="7175"/>
    <lineage>
        <taxon>Eukaryota</taxon>
        <taxon>Metazoa</taxon>
        <taxon>Ecdysozoa</taxon>
        <taxon>Arthropoda</taxon>
        <taxon>Hexapoda</taxon>
        <taxon>Insecta</taxon>
        <taxon>Pterygota</taxon>
        <taxon>Neoptera</taxon>
        <taxon>Endopterygota</taxon>
        <taxon>Diptera</taxon>
        <taxon>Nematocera</taxon>
        <taxon>Culicoidea</taxon>
        <taxon>Culicidae</taxon>
        <taxon>Culicinae</taxon>
        <taxon>Culicini</taxon>
        <taxon>Culex</taxon>
        <taxon>Culex</taxon>
    </lineage>
</organism>
<evidence type="ECO:0000256" key="3">
    <source>
        <dbReference type="ARBA" id="ARBA00022833"/>
    </source>
</evidence>
<dbReference type="GO" id="GO:0003677">
    <property type="term" value="F:DNA binding"/>
    <property type="evidence" value="ECO:0007669"/>
    <property type="project" value="UniProtKB-UniRule"/>
</dbReference>
<sequence length="433" mass="48757">MGGCRCTFRKCENSTASRPGMHFFHFPIRDWERLERWAAFADKEEFKELPVSKLKNKVVCEEHFRNHMFMNYLREGLVKTAVPTLEVLENGQIWDLETDEVGEREEWDVPGGKSAEISTGGDPLLVPIENDSSRMEIQFLDSAEIIGDDVAYEVQPDPMSSQPLILNKVHKVKPVVPVATVEKPLLRKVVMKRKKAPASDMPRAKMQILSIQRVTSGKQSDLPATPSQMQLPEPLTLEEVPSATMPSSSTDVAETEKNTPPVVVIQQQPPPEPTKVPIIDPNILEKLNQNSVKIDEVKKLLQDVLNRPVPEPKVITVPVPAPVAAAPPATPTRTRSPSPKPERSGPHMNKVQLFNGIKRYLNPTMVALLRCEMFGGSSERAWKPDERALAVELLNLGENVYDHFCDEFRFRLPSKKDARKWKEQNELDDDDAS</sequence>
<dbReference type="AlphaFoldDB" id="A0A8D8B0M2"/>
<feature type="region of interest" description="Disordered" evidence="6">
    <location>
        <begin position="324"/>
        <end position="348"/>
    </location>
</feature>
<dbReference type="PROSITE" id="PS50950">
    <property type="entry name" value="ZF_THAP"/>
    <property type="match status" value="1"/>
</dbReference>
<evidence type="ECO:0000256" key="6">
    <source>
        <dbReference type="SAM" id="MobiDB-lite"/>
    </source>
</evidence>
<dbReference type="InterPro" id="IPR006612">
    <property type="entry name" value="THAP_Znf"/>
</dbReference>
<proteinExistence type="predicted"/>
<evidence type="ECO:0000256" key="5">
    <source>
        <dbReference type="PROSITE-ProRule" id="PRU00309"/>
    </source>
</evidence>
<reference evidence="8" key="1">
    <citation type="submission" date="2021-05" db="EMBL/GenBank/DDBJ databases">
        <authorList>
            <person name="Alioto T."/>
            <person name="Alioto T."/>
            <person name="Gomez Garrido J."/>
        </authorList>
    </citation>
    <scope>NUCLEOTIDE SEQUENCE</scope>
</reference>